<dbReference type="InterPro" id="IPR046357">
    <property type="entry name" value="PPIase_dom_sf"/>
</dbReference>
<evidence type="ECO:0000256" key="5">
    <source>
        <dbReference type="ARBA" id="ARBA00023235"/>
    </source>
</evidence>
<name>A0A3S1A9A3_9CYAN</name>
<dbReference type="AlphaFoldDB" id="A0A3S1A9A3"/>
<evidence type="ECO:0000256" key="4">
    <source>
        <dbReference type="ARBA" id="ARBA00023110"/>
    </source>
</evidence>
<evidence type="ECO:0000313" key="9">
    <source>
        <dbReference type="Proteomes" id="UP000271624"/>
    </source>
</evidence>
<dbReference type="SUPFAM" id="SSF54534">
    <property type="entry name" value="FKBP-like"/>
    <property type="match status" value="1"/>
</dbReference>
<dbReference type="PANTHER" id="PTHR47245">
    <property type="entry name" value="PEPTIDYLPROLYL ISOMERASE"/>
    <property type="match status" value="1"/>
</dbReference>
<evidence type="ECO:0000256" key="2">
    <source>
        <dbReference type="ARBA" id="ARBA00013194"/>
    </source>
</evidence>
<dbReference type="Gene3D" id="3.10.50.40">
    <property type="match status" value="1"/>
</dbReference>
<organism evidence="8 9">
    <name type="scientific">Dulcicalothrix desertica PCC 7102</name>
    <dbReference type="NCBI Taxonomy" id="232991"/>
    <lineage>
        <taxon>Bacteria</taxon>
        <taxon>Bacillati</taxon>
        <taxon>Cyanobacteriota</taxon>
        <taxon>Cyanophyceae</taxon>
        <taxon>Nostocales</taxon>
        <taxon>Calotrichaceae</taxon>
        <taxon>Dulcicalothrix</taxon>
    </lineage>
</organism>
<proteinExistence type="predicted"/>
<dbReference type="PANTHER" id="PTHR47245:SF1">
    <property type="entry name" value="FOLDASE PROTEIN PRSA"/>
    <property type="match status" value="1"/>
</dbReference>
<dbReference type="GO" id="GO:0003755">
    <property type="term" value="F:peptidyl-prolyl cis-trans isomerase activity"/>
    <property type="evidence" value="ECO:0007669"/>
    <property type="project" value="UniProtKB-KW"/>
</dbReference>
<evidence type="ECO:0000313" key="8">
    <source>
        <dbReference type="EMBL" id="RUS96248.1"/>
    </source>
</evidence>
<dbReference type="Gene3D" id="1.10.4030.10">
    <property type="entry name" value="Porin chaperone SurA, peptide-binding domain"/>
    <property type="match status" value="1"/>
</dbReference>
<dbReference type="InterPro" id="IPR027304">
    <property type="entry name" value="Trigger_fact/SurA_dom_sf"/>
</dbReference>
<keyword evidence="5 6" id="KW-0413">Isomerase</keyword>
<keyword evidence="9" id="KW-1185">Reference proteome</keyword>
<evidence type="ECO:0000256" key="6">
    <source>
        <dbReference type="PROSITE-ProRule" id="PRU00278"/>
    </source>
</evidence>
<dbReference type="RefSeq" id="WP_127086772.1">
    <property type="nucleotide sequence ID" value="NZ_RSCL01000037.1"/>
</dbReference>
<reference evidence="8" key="1">
    <citation type="submission" date="2018-12" db="EMBL/GenBank/DDBJ databases">
        <authorList>
            <person name="Will S."/>
            <person name="Neumann-Schaal M."/>
            <person name="Henke P."/>
        </authorList>
    </citation>
    <scope>NUCLEOTIDE SEQUENCE</scope>
    <source>
        <strain evidence="8">PCC 7102</strain>
    </source>
</reference>
<feature type="domain" description="PpiC" evidence="7">
    <location>
        <begin position="98"/>
        <end position="208"/>
    </location>
</feature>
<accession>A0A3S1A9A3</accession>
<evidence type="ECO:0000256" key="3">
    <source>
        <dbReference type="ARBA" id="ARBA00022729"/>
    </source>
</evidence>
<dbReference type="EMBL" id="RSCL01000037">
    <property type="protein sequence ID" value="RUS96248.1"/>
    <property type="molecule type" value="Genomic_DNA"/>
</dbReference>
<comment type="catalytic activity">
    <reaction evidence="1">
        <text>[protein]-peptidylproline (omega=180) = [protein]-peptidylproline (omega=0)</text>
        <dbReference type="Rhea" id="RHEA:16237"/>
        <dbReference type="Rhea" id="RHEA-COMP:10747"/>
        <dbReference type="Rhea" id="RHEA-COMP:10748"/>
        <dbReference type="ChEBI" id="CHEBI:83833"/>
        <dbReference type="ChEBI" id="CHEBI:83834"/>
        <dbReference type="EC" id="5.2.1.8"/>
    </reaction>
</comment>
<dbReference type="InterPro" id="IPR050245">
    <property type="entry name" value="PrsA_foldase"/>
</dbReference>
<reference evidence="8" key="2">
    <citation type="journal article" date="2019" name="Genome Biol. Evol.">
        <title>Day and night: Metabolic profiles and evolutionary relationships of six axenic non-marine cyanobacteria.</title>
        <authorList>
            <person name="Will S.E."/>
            <person name="Henke P."/>
            <person name="Boedeker C."/>
            <person name="Huang S."/>
            <person name="Brinkmann H."/>
            <person name="Rohde M."/>
            <person name="Jarek M."/>
            <person name="Friedl T."/>
            <person name="Seufert S."/>
            <person name="Schumacher M."/>
            <person name="Overmann J."/>
            <person name="Neumann-Schaal M."/>
            <person name="Petersen J."/>
        </authorList>
    </citation>
    <scope>NUCLEOTIDE SEQUENCE [LARGE SCALE GENOMIC DNA]</scope>
    <source>
        <strain evidence="8">PCC 7102</strain>
    </source>
</reference>
<evidence type="ECO:0000259" key="7">
    <source>
        <dbReference type="PROSITE" id="PS50198"/>
    </source>
</evidence>
<dbReference type="EC" id="5.2.1.8" evidence="2"/>
<dbReference type="Pfam" id="PF00639">
    <property type="entry name" value="Rotamase"/>
    <property type="match status" value="1"/>
</dbReference>
<gene>
    <name evidence="8" type="ORF">DSM106972_087900</name>
</gene>
<dbReference type="PROSITE" id="PS50198">
    <property type="entry name" value="PPIC_PPIASE_2"/>
    <property type="match status" value="1"/>
</dbReference>
<protein>
    <recommendedName>
        <fullName evidence="2">peptidylprolyl isomerase</fullName>
        <ecNumber evidence="2">5.2.1.8</ecNumber>
    </recommendedName>
</protein>
<dbReference type="InterPro" id="IPR000297">
    <property type="entry name" value="PPIase_PpiC"/>
</dbReference>
<keyword evidence="3" id="KW-0732">Signal</keyword>
<dbReference type="SUPFAM" id="SSF109998">
    <property type="entry name" value="Triger factor/SurA peptide-binding domain-like"/>
    <property type="match status" value="1"/>
</dbReference>
<keyword evidence="4 6" id="KW-0697">Rotamase</keyword>
<sequence>MSQVLTVKNEDIIRHIKFSCQIPDVLRAVAIQKIITDTAEKAGIKVDEPELQQAGDNMRVANKLVKATDTLAWLAKHNLTVEEFEELVYANVLSAKLANHLFAKQIESYFFAHQLDYVAAVTYEVVLDDEDLAFEMYYALQEGEITWSELARQFIHNPELRRTWGYQGIRRRIDFRPELASAIFALVAPQILKPIVTSKGVHLIWVEEIIHPKLDEQLRAKIQQDLFSAWLNQQFEHLEIKMQ</sequence>
<dbReference type="Proteomes" id="UP000271624">
    <property type="component" value="Unassembled WGS sequence"/>
</dbReference>
<comment type="caution">
    <text evidence="8">The sequence shown here is derived from an EMBL/GenBank/DDBJ whole genome shotgun (WGS) entry which is preliminary data.</text>
</comment>
<dbReference type="OrthoDB" id="530022at2"/>
<evidence type="ECO:0000256" key="1">
    <source>
        <dbReference type="ARBA" id="ARBA00000971"/>
    </source>
</evidence>